<keyword evidence="7" id="KW-1185">Reference proteome</keyword>
<organism evidence="6 7">
    <name type="scientific">Macrolepiota fuliginosa MF-IS2</name>
    <dbReference type="NCBI Taxonomy" id="1400762"/>
    <lineage>
        <taxon>Eukaryota</taxon>
        <taxon>Fungi</taxon>
        <taxon>Dikarya</taxon>
        <taxon>Basidiomycota</taxon>
        <taxon>Agaricomycotina</taxon>
        <taxon>Agaricomycetes</taxon>
        <taxon>Agaricomycetidae</taxon>
        <taxon>Agaricales</taxon>
        <taxon>Agaricineae</taxon>
        <taxon>Agaricaceae</taxon>
        <taxon>Macrolepiota</taxon>
    </lineage>
</organism>
<keyword evidence="4" id="KW-0560">Oxidoreductase</keyword>
<reference evidence="6" key="1">
    <citation type="submission" date="2020-11" db="EMBL/GenBank/DDBJ databases">
        <authorList>
            <consortium name="DOE Joint Genome Institute"/>
            <person name="Ahrendt S."/>
            <person name="Riley R."/>
            <person name="Andreopoulos W."/>
            <person name="Labutti K."/>
            <person name="Pangilinan J."/>
            <person name="Ruiz-Duenas F.J."/>
            <person name="Barrasa J.M."/>
            <person name="Sanchez-Garcia M."/>
            <person name="Camarero S."/>
            <person name="Miyauchi S."/>
            <person name="Serrano A."/>
            <person name="Linde D."/>
            <person name="Babiker R."/>
            <person name="Drula E."/>
            <person name="Ayuso-Fernandez I."/>
            <person name="Pacheco R."/>
            <person name="Padilla G."/>
            <person name="Ferreira P."/>
            <person name="Barriuso J."/>
            <person name="Kellner H."/>
            <person name="Castanera R."/>
            <person name="Alfaro M."/>
            <person name="Ramirez L."/>
            <person name="Pisabarro A.G."/>
            <person name="Kuo A."/>
            <person name="Tritt A."/>
            <person name="Lipzen A."/>
            <person name="He G."/>
            <person name="Yan M."/>
            <person name="Ng V."/>
            <person name="Cullen D."/>
            <person name="Martin F."/>
            <person name="Rosso M.-N."/>
            <person name="Henrissat B."/>
            <person name="Hibbett D."/>
            <person name="Martinez A.T."/>
            <person name="Grigoriev I.V."/>
        </authorList>
    </citation>
    <scope>NUCLEOTIDE SEQUENCE</scope>
    <source>
        <strain evidence="6">MF-IS2</strain>
    </source>
</reference>
<evidence type="ECO:0000313" key="7">
    <source>
        <dbReference type="Proteomes" id="UP000807342"/>
    </source>
</evidence>
<feature type="domain" description="FAD/NAD(P)-binding" evidence="5">
    <location>
        <begin position="11"/>
        <end position="309"/>
    </location>
</feature>
<dbReference type="GO" id="GO:0050660">
    <property type="term" value="F:flavin adenine dinucleotide binding"/>
    <property type="evidence" value="ECO:0007669"/>
    <property type="project" value="TreeGrafter"/>
</dbReference>
<accession>A0A9P6BZS7</accession>
<evidence type="ECO:0000256" key="2">
    <source>
        <dbReference type="ARBA" id="ARBA00022630"/>
    </source>
</evidence>
<dbReference type="InterPro" id="IPR036188">
    <property type="entry name" value="FAD/NAD-bd_sf"/>
</dbReference>
<proteinExistence type="inferred from homology"/>
<dbReference type="PRINTS" id="PR00411">
    <property type="entry name" value="PNDRDTASEI"/>
</dbReference>
<keyword evidence="3" id="KW-0274">FAD</keyword>
<comment type="caution">
    <text evidence="6">The sequence shown here is derived from an EMBL/GenBank/DDBJ whole genome shotgun (WGS) entry which is preliminary data.</text>
</comment>
<comment type="similarity">
    <text evidence="1">Belongs to the FAD-dependent oxidoreductase family.</text>
</comment>
<dbReference type="GO" id="GO:0004174">
    <property type="term" value="F:electron-transferring-flavoprotein dehydrogenase activity"/>
    <property type="evidence" value="ECO:0007669"/>
    <property type="project" value="TreeGrafter"/>
</dbReference>
<dbReference type="EMBL" id="MU151238">
    <property type="protein sequence ID" value="KAF9446586.1"/>
    <property type="molecule type" value="Genomic_DNA"/>
</dbReference>
<dbReference type="PANTHER" id="PTHR43735">
    <property type="entry name" value="APOPTOSIS-INDUCING FACTOR 1"/>
    <property type="match status" value="1"/>
</dbReference>
<dbReference type="GO" id="GO:0005737">
    <property type="term" value="C:cytoplasm"/>
    <property type="evidence" value="ECO:0007669"/>
    <property type="project" value="TreeGrafter"/>
</dbReference>
<dbReference type="OrthoDB" id="202203at2759"/>
<dbReference type="PANTHER" id="PTHR43735:SF3">
    <property type="entry name" value="FERROPTOSIS SUPPRESSOR PROTEIN 1"/>
    <property type="match status" value="1"/>
</dbReference>
<evidence type="ECO:0000313" key="6">
    <source>
        <dbReference type="EMBL" id="KAF9446586.1"/>
    </source>
</evidence>
<keyword evidence="2" id="KW-0285">Flavoprotein</keyword>
<evidence type="ECO:0000256" key="1">
    <source>
        <dbReference type="ARBA" id="ARBA00006442"/>
    </source>
</evidence>
<sequence>MDSYSTPTKTSIVIVGGGIGGANIARSLSSVLDPEWHTLTVISARQNYIYLPASLRALVNPDFPLDRVFMPYDNLFGKFPGEIIYGTVTSVEENRRFAFTNYEPGKICNGTVLYQQEGEEKLQRIRYDVLVVATGSRWEGFTGFPSDTEQCISHIETWRMKFKDAHDIVIAGGGPVGLETAGELKDIYPEKNVTIVHADQLPLNDVYPDRFRSHLERHLRARGVNFVFDDSIVGVPTVSESSPLKTRNGLTIACDLLVPARGGRPNTKHLAFLSPSPLSDRGFIRVEPTLQVQHHPNIFAVGDIVDWPEIRQLVKIRYGHAGVVVPNIVSLLQGMDPRKKYKGTAELILITNGKGSGATYCGLLGGMTFGGFVTKHLKSKDLMVNDARKGLALKPL</sequence>
<dbReference type="Proteomes" id="UP000807342">
    <property type="component" value="Unassembled WGS sequence"/>
</dbReference>
<evidence type="ECO:0000259" key="5">
    <source>
        <dbReference type="Pfam" id="PF07992"/>
    </source>
</evidence>
<dbReference type="SUPFAM" id="SSF51905">
    <property type="entry name" value="FAD/NAD(P)-binding domain"/>
    <property type="match status" value="1"/>
</dbReference>
<dbReference type="Pfam" id="PF07992">
    <property type="entry name" value="Pyr_redox_2"/>
    <property type="match status" value="1"/>
</dbReference>
<gene>
    <name evidence="6" type="ORF">P691DRAFT_732980</name>
</gene>
<protein>
    <submittedName>
        <fullName evidence="6">FAD/NAD(P)-binding domain-containing protein</fullName>
    </submittedName>
</protein>
<evidence type="ECO:0000256" key="3">
    <source>
        <dbReference type="ARBA" id="ARBA00022827"/>
    </source>
</evidence>
<dbReference type="PRINTS" id="PR00368">
    <property type="entry name" value="FADPNR"/>
</dbReference>
<dbReference type="InterPro" id="IPR023753">
    <property type="entry name" value="FAD/NAD-binding_dom"/>
</dbReference>
<dbReference type="AlphaFoldDB" id="A0A9P6BZS7"/>
<evidence type="ECO:0000256" key="4">
    <source>
        <dbReference type="ARBA" id="ARBA00023002"/>
    </source>
</evidence>
<name>A0A9P6BZS7_9AGAR</name>
<dbReference type="Gene3D" id="3.50.50.100">
    <property type="match status" value="1"/>
</dbReference>